<evidence type="ECO:0000313" key="1">
    <source>
        <dbReference type="EMBL" id="QTA93066.1"/>
    </source>
</evidence>
<dbReference type="KEGG" id="dmm:dnm_091630"/>
<organism evidence="1 2">
    <name type="scientific">Desulfonema magnum</name>
    <dbReference type="NCBI Taxonomy" id="45655"/>
    <lineage>
        <taxon>Bacteria</taxon>
        <taxon>Pseudomonadati</taxon>
        <taxon>Thermodesulfobacteriota</taxon>
        <taxon>Desulfobacteria</taxon>
        <taxon>Desulfobacterales</taxon>
        <taxon>Desulfococcaceae</taxon>
        <taxon>Desulfonema</taxon>
    </lineage>
</organism>
<evidence type="ECO:0000313" key="2">
    <source>
        <dbReference type="Proteomes" id="UP000663722"/>
    </source>
</evidence>
<gene>
    <name evidence="1" type="ORF">dnm_091630</name>
</gene>
<accession>A0A975BWK0</accession>
<reference evidence="1" key="1">
    <citation type="journal article" date="2021" name="Microb. Physiol.">
        <title>Proteogenomic Insights into the Physiology of Marine, Sulfate-Reducing, Filamentous Desulfonema limicola and Desulfonema magnum.</title>
        <authorList>
            <person name="Schnaars V."/>
            <person name="Wohlbrand L."/>
            <person name="Scheve S."/>
            <person name="Hinrichs C."/>
            <person name="Reinhardt R."/>
            <person name="Rabus R."/>
        </authorList>
    </citation>
    <scope>NUCLEOTIDE SEQUENCE</scope>
    <source>
        <strain evidence="1">4be13</strain>
    </source>
</reference>
<name>A0A975BWK0_9BACT</name>
<proteinExistence type="predicted"/>
<dbReference type="EMBL" id="CP061800">
    <property type="protein sequence ID" value="QTA93066.1"/>
    <property type="molecule type" value="Genomic_DNA"/>
</dbReference>
<sequence>MEESIVNGNLQVSELFEFVKEHASELEAYEMEQSVFSYVMKIGLTAMQCYFAAKGTGDEGPELTSEDGDVLKRESGLRGKDYFSVFDKFKVPRTCYRCEGRPGVMPLDARANLPRNCYSYLLQEWMDILCIRNTFEESSVSLEKLMGIKVYSNRFESVSRETYMNYDQYYGQKEPPEKNDEGSINVIGSDGRRYRRVSYQKRGCQNKIPPWQRRKTPKKKRQWWVSVMELRPKKEIRRKLPEIWYTLKSRKKITKNPRSVRKISDEWQAWSVREAR</sequence>
<dbReference type="AlphaFoldDB" id="A0A975BWK0"/>
<dbReference type="Proteomes" id="UP000663722">
    <property type="component" value="Chromosome"/>
</dbReference>
<protein>
    <submittedName>
        <fullName evidence="1">Uncharacterized protein</fullName>
    </submittedName>
</protein>
<keyword evidence="2" id="KW-1185">Reference proteome</keyword>